<evidence type="ECO:0000313" key="3">
    <source>
        <dbReference type="Proteomes" id="UP000216188"/>
    </source>
</evidence>
<sequence>MKTIAANATTTGTAMHKTRRTAPKISPIKLFDTCLMPQSYQQRP</sequence>
<dbReference type="Proteomes" id="UP000216188">
    <property type="component" value="Unassembled WGS sequence"/>
</dbReference>
<organism evidence="2 3">
    <name type="scientific">Brucella pseudogrignonensis</name>
    <dbReference type="NCBI Taxonomy" id="419475"/>
    <lineage>
        <taxon>Bacteria</taxon>
        <taxon>Pseudomonadati</taxon>
        <taxon>Pseudomonadota</taxon>
        <taxon>Alphaproteobacteria</taxon>
        <taxon>Hyphomicrobiales</taxon>
        <taxon>Brucellaceae</taxon>
        <taxon>Brucella/Ochrobactrum group</taxon>
        <taxon>Brucella</taxon>
    </lineage>
</organism>
<accession>A0A256G3J5</accession>
<dbReference type="AlphaFoldDB" id="A0A256G3J5"/>
<comment type="caution">
    <text evidence="2">The sequence shown here is derived from an EMBL/GenBank/DDBJ whole genome shotgun (WGS) entry which is preliminary data.</text>
</comment>
<evidence type="ECO:0000313" key="2">
    <source>
        <dbReference type="EMBL" id="OYR21586.1"/>
    </source>
</evidence>
<reference evidence="2 3" key="1">
    <citation type="submission" date="2017-07" db="EMBL/GenBank/DDBJ databases">
        <title>Phylogenetic study on the rhizospheric bacterium Ochrobactrum sp. A44.</title>
        <authorList>
            <person name="Krzyzanowska D.M."/>
            <person name="Ossowicki A."/>
            <person name="Rajewska M."/>
            <person name="Maciag T."/>
            <person name="Kaczynski Z."/>
            <person name="Czerwicka M."/>
            <person name="Jafra S."/>
        </authorList>
    </citation>
    <scope>NUCLEOTIDE SEQUENCE [LARGE SCALE GENOMIC DNA]</scope>
    <source>
        <strain evidence="2 3">CCUG 30717</strain>
    </source>
</reference>
<gene>
    <name evidence="2" type="ORF">CEV34_4833</name>
</gene>
<protein>
    <submittedName>
        <fullName evidence="2">Uncharacterized protein</fullName>
    </submittedName>
</protein>
<dbReference type="EMBL" id="NNRM01000047">
    <property type="protein sequence ID" value="OYR21586.1"/>
    <property type="molecule type" value="Genomic_DNA"/>
</dbReference>
<keyword evidence="3" id="KW-1185">Reference proteome</keyword>
<name>A0A256G3J5_9HYPH</name>
<proteinExistence type="predicted"/>
<evidence type="ECO:0000256" key="1">
    <source>
        <dbReference type="SAM" id="MobiDB-lite"/>
    </source>
</evidence>
<feature type="region of interest" description="Disordered" evidence="1">
    <location>
        <begin position="1"/>
        <end position="20"/>
    </location>
</feature>
<feature type="compositionally biased region" description="Low complexity" evidence="1">
    <location>
        <begin position="1"/>
        <end position="14"/>
    </location>
</feature>